<feature type="binding site" evidence="2">
    <location>
        <position position="31"/>
    </location>
    <ligand>
        <name>Mg(2+)</name>
        <dbReference type="ChEBI" id="CHEBI:18420"/>
        <label>3</label>
    </ligand>
</feature>
<dbReference type="NCBIfam" id="TIGR01379">
    <property type="entry name" value="thiL"/>
    <property type="match status" value="1"/>
</dbReference>
<evidence type="ECO:0000259" key="3">
    <source>
        <dbReference type="Pfam" id="PF00586"/>
    </source>
</evidence>
<feature type="binding site" evidence="2">
    <location>
        <position position="48"/>
    </location>
    <ligand>
        <name>Mg(2+)</name>
        <dbReference type="ChEBI" id="CHEBI:18420"/>
        <label>2</label>
    </ligand>
</feature>
<feature type="binding site" evidence="2">
    <location>
        <position position="272"/>
    </location>
    <ligand>
        <name>substrate</name>
    </ligand>
</feature>
<keyword evidence="6" id="KW-1185">Reference proteome</keyword>
<dbReference type="PANTHER" id="PTHR30270">
    <property type="entry name" value="THIAMINE-MONOPHOSPHATE KINASE"/>
    <property type="match status" value="1"/>
</dbReference>
<feature type="binding site" evidence="2">
    <location>
        <position position="48"/>
    </location>
    <ligand>
        <name>Mg(2+)</name>
        <dbReference type="ChEBI" id="CHEBI:18420"/>
        <label>1</label>
    </ligand>
</feature>
<keyword evidence="2" id="KW-0460">Magnesium</keyword>
<gene>
    <name evidence="2" type="primary">thiL</name>
    <name evidence="5" type="ORF">GGR16_000913</name>
</gene>
<feature type="binding site" evidence="2">
    <location>
        <position position="124"/>
    </location>
    <ligand>
        <name>Mg(2+)</name>
        <dbReference type="ChEBI" id="CHEBI:18420"/>
        <label>1</label>
    </ligand>
</feature>
<comment type="pathway">
    <text evidence="2">Cofactor biosynthesis; thiamine diphosphate biosynthesis; thiamine diphosphate from thiamine phosphate: step 1/1.</text>
</comment>
<dbReference type="EMBL" id="JACIEN010000001">
    <property type="protein sequence ID" value="MBB4015907.1"/>
    <property type="molecule type" value="Genomic_DNA"/>
</dbReference>
<dbReference type="PIRSF" id="PIRSF005303">
    <property type="entry name" value="Thiam_monoph_kin"/>
    <property type="match status" value="1"/>
</dbReference>
<dbReference type="InterPro" id="IPR036676">
    <property type="entry name" value="PurM-like_C_sf"/>
</dbReference>
<dbReference type="GO" id="GO:0009228">
    <property type="term" value="P:thiamine biosynthetic process"/>
    <property type="evidence" value="ECO:0007669"/>
    <property type="project" value="UniProtKB-KW"/>
</dbReference>
<dbReference type="GO" id="GO:0009030">
    <property type="term" value="F:thiamine-phosphate kinase activity"/>
    <property type="evidence" value="ECO:0007669"/>
    <property type="project" value="UniProtKB-UniRule"/>
</dbReference>
<accession>A0A840C071</accession>
<feature type="binding site" evidence="2">
    <location>
        <position position="55"/>
    </location>
    <ligand>
        <name>substrate</name>
    </ligand>
</feature>
<keyword evidence="2 5" id="KW-0808">Transferase</keyword>
<dbReference type="InterPro" id="IPR036921">
    <property type="entry name" value="PurM-like_N_sf"/>
</dbReference>
<dbReference type="GO" id="GO:0009229">
    <property type="term" value="P:thiamine diphosphate biosynthetic process"/>
    <property type="evidence" value="ECO:0007669"/>
    <property type="project" value="UniProtKB-UniRule"/>
</dbReference>
<feature type="binding site" evidence="2">
    <location>
        <position position="220"/>
    </location>
    <ligand>
        <name>Mg(2+)</name>
        <dbReference type="ChEBI" id="CHEBI:18420"/>
        <label>3</label>
    </ligand>
</feature>
<evidence type="ECO:0000256" key="1">
    <source>
        <dbReference type="ARBA" id="ARBA00022977"/>
    </source>
</evidence>
<dbReference type="HAMAP" id="MF_02128">
    <property type="entry name" value="TMP_kinase"/>
    <property type="match status" value="1"/>
</dbReference>
<sequence>MAGGSPFSEDELIARFLAPLAGEGGFGLRDDTALLSLPEGEELVLTVDAVVAGVHFLPDDPPASIARKALRVNLSDLAAKGAAPRGFLLVLALPPGWTEGWMADFAAGLGEDAAAYGCPLLGGDTVRTPGPLTLSITAFGAVPQGTMVPRTGAHEGDAVLVSGTIGDAALGLALHAGKGGAWAAALTEEERGHLVDRYLHPRPRTNLAAAVRANARAAMDVSDGLVGDFAKMLRAARLGGEIDLALLPLSAAARSALGADETLVEAIATGGDDYEILCTVPESGIDGLVEAARSAGTPLTRIGTVGAAGGGLTIRDGAGERQFARGSYGHF</sequence>
<dbReference type="UniPathway" id="UPA00060">
    <property type="reaction ID" value="UER00142"/>
</dbReference>
<dbReference type="Gene3D" id="3.30.1330.10">
    <property type="entry name" value="PurM-like, N-terminal domain"/>
    <property type="match status" value="1"/>
</dbReference>
<proteinExistence type="inferred from homology"/>
<organism evidence="5 6">
    <name type="scientific">Chelatococcus caeni</name>
    <dbReference type="NCBI Taxonomy" id="1348468"/>
    <lineage>
        <taxon>Bacteria</taxon>
        <taxon>Pseudomonadati</taxon>
        <taxon>Pseudomonadota</taxon>
        <taxon>Alphaproteobacteria</taxon>
        <taxon>Hyphomicrobiales</taxon>
        <taxon>Chelatococcaceae</taxon>
        <taxon>Chelatococcus</taxon>
    </lineage>
</organism>
<keyword evidence="2 5" id="KW-0418">Kinase</keyword>
<dbReference type="CDD" id="cd02194">
    <property type="entry name" value="ThiL"/>
    <property type="match status" value="1"/>
</dbReference>
<feature type="domain" description="PurM-like N-terminal" evidence="3">
    <location>
        <begin position="30"/>
        <end position="142"/>
    </location>
</feature>
<dbReference type="Gene3D" id="3.90.650.10">
    <property type="entry name" value="PurM-like C-terminal domain"/>
    <property type="match status" value="1"/>
</dbReference>
<dbReference type="SUPFAM" id="SSF55326">
    <property type="entry name" value="PurM N-terminal domain-like"/>
    <property type="match status" value="1"/>
</dbReference>
<dbReference type="GO" id="GO:0005524">
    <property type="term" value="F:ATP binding"/>
    <property type="evidence" value="ECO:0007669"/>
    <property type="project" value="UniProtKB-UniRule"/>
</dbReference>
<protein>
    <recommendedName>
        <fullName evidence="2">Thiamine-monophosphate kinase</fullName>
        <shortName evidence="2">TMP kinase</shortName>
        <shortName evidence="2">Thiamine-phosphate kinase</shortName>
        <ecNumber evidence="2">2.7.4.16</ecNumber>
    </recommendedName>
</protein>
<dbReference type="SUPFAM" id="SSF56042">
    <property type="entry name" value="PurM C-terminal domain-like"/>
    <property type="match status" value="1"/>
</dbReference>
<comment type="function">
    <text evidence="2">Catalyzes the ATP-dependent phosphorylation of thiamine-monophosphate (TMP) to form thiamine-pyrophosphate (TPP), the active form of vitamin B1.</text>
</comment>
<comment type="miscellaneous">
    <text evidence="2">Reaction mechanism of ThiL seems to utilize a direct, inline transfer of the gamma-phosphate of ATP to TMP rather than a phosphorylated enzyme intermediate.</text>
</comment>
<feature type="binding site" evidence="2">
    <location>
        <position position="223"/>
    </location>
    <ligand>
        <name>Mg(2+)</name>
        <dbReference type="ChEBI" id="CHEBI:18420"/>
        <label>5</label>
    </ligand>
</feature>
<keyword evidence="1 2" id="KW-0784">Thiamine biosynthesis</keyword>
<dbReference type="RefSeq" id="WP_183315818.1">
    <property type="nucleotide sequence ID" value="NZ_JACIEN010000001.1"/>
</dbReference>
<feature type="binding site" evidence="2">
    <location>
        <position position="328"/>
    </location>
    <ligand>
        <name>substrate</name>
    </ligand>
</feature>
<feature type="binding site" evidence="2">
    <location>
        <position position="46"/>
    </location>
    <ligand>
        <name>Mg(2+)</name>
        <dbReference type="ChEBI" id="CHEBI:18420"/>
        <label>4</label>
    </ligand>
</feature>
<dbReference type="EC" id="2.7.4.16" evidence="2"/>
<dbReference type="InterPro" id="IPR006283">
    <property type="entry name" value="ThiL-like"/>
</dbReference>
<dbReference type="Proteomes" id="UP000577362">
    <property type="component" value="Unassembled WGS sequence"/>
</dbReference>
<evidence type="ECO:0000313" key="6">
    <source>
        <dbReference type="Proteomes" id="UP000577362"/>
    </source>
</evidence>
<reference evidence="5 6" key="1">
    <citation type="submission" date="2020-08" db="EMBL/GenBank/DDBJ databases">
        <title>Genomic Encyclopedia of Type Strains, Phase IV (KMG-IV): sequencing the most valuable type-strain genomes for metagenomic binning, comparative biology and taxonomic classification.</title>
        <authorList>
            <person name="Goeker M."/>
        </authorList>
    </citation>
    <scope>NUCLEOTIDE SEQUENCE [LARGE SCALE GENOMIC DNA]</scope>
    <source>
        <strain evidence="5 6">DSM 103737</strain>
    </source>
</reference>
<evidence type="ECO:0000256" key="2">
    <source>
        <dbReference type="HAMAP-Rule" id="MF_02128"/>
    </source>
</evidence>
<feature type="binding site" evidence="2">
    <location>
        <position position="76"/>
    </location>
    <ligand>
        <name>Mg(2+)</name>
        <dbReference type="ChEBI" id="CHEBI:18420"/>
        <label>4</label>
    </ligand>
</feature>
<name>A0A840C071_9HYPH</name>
<dbReference type="PANTHER" id="PTHR30270:SF0">
    <property type="entry name" value="THIAMINE-MONOPHOSPHATE KINASE"/>
    <property type="match status" value="1"/>
</dbReference>
<feature type="binding site" evidence="2">
    <location>
        <begin position="123"/>
        <end position="124"/>
    </location>
    <ligand>
        <name>ATP</name>
        <dbReference type="ChEBI" id="CHEBI:30616"/>
    </ligand>
</feature>
<dbReference type="InterPro" id="IPR016188">
    <property type="entry name" value="PurM-like_N"/>
</dbReference>
<evidence type="ECO:0000259" key="4">
    <source>
        <dbReference type="Pfam" id="PF02769"/>
    </source>
</evidence>
<comment type="similarity">
    <text evidence="2">Belongs to the thiamine-monophosphate kinase family.</text>
</comment>
<dbReference type="Pfam" id="PF00586">
    <property type="entry name" value="AIRS"/>
    <property type="match status" value="1"/>
</dbReference>
<comment type="catalytic activity">
    <reaction evidence="2">
        <text>thiamine phosphate + ATP = thiamine diphosphate + ADP</text>
        <dbReference type="Rhea" id="RHEA:15913"/>
        <dbReference type="ChEBI" id="CHEBI:30616"/>
        <dbReference type="ChEBI" id="CHEBI:37575"/>
        <dbReference type="ChEBI" id="CHEBI:58937"/>
        <dbReference type="ChEBI" id="CHEBI:456216"/>
        <dbReference type="EC" id="2.7.4.16"/>
    </reaction>
</comment>
<feature type="domain" description="PurM-like C-terminal" evidence="4">
    <location>
        <begin position="155"/>
        <end position="310"/>
    </location>
</feature>
<dbReference type="GO" id="GO:0000287">
    <property type="term" value="F:magnesium ion binding"/>
    <property type="evidence" value="ECO:0007669"/>
    <property type="project" value="UniProtKB-UniRule"/>
</dbReference>
<evidence type="ECO:0000313" key="5">
    <source>
        <dbReference type="EMBL" id="MBB4015907.1"/>
    </source>
</evidence>
<keyword evidence="2" id="KW-0547">Nucleotide-binding</keyword>
<feature type="binding site" evidence="2">
    <location>
        <position position="150"/>
    </location>
    <ligand>
        <name>ATP</name>
        <dbReference type="ChEBI" id="CHEBI:30616"/>
    </ligand>
</feature>
<dbReference type="Pfam" id="PF02769">
    <property type="entry name" value="AIRS_C"/>
    <property type="match status" value="1"/>
</dbReference>
<dbReference type="InterPro" id="IPR010918">
    <property type="entry name" value="PurM-like_C_dom"/>
</dbReference>
<feature type="binding site" evidence="2">
    <location>
        <position position="222"/>
    </location>
    <ligand>
        <name>ATP</name>
        <dbReference type="ChEBI" id="CHEBI:30616"/>
    </ligand>
</feature>
<keyword evidence="2" id="KW-0067">ATP-binding</keyword>
<dbReference type="AlphaFoldDB" id="A0A840C071"/>
<comment type="caution">
    <text evidence="2">Lacks conserved residue(s) required for the propagation of feature annotation.</text>
</comment>
<feature type="binding site" evidence="2">
    <location>
        <position position="31"/>
    </location>
    <ligand>
        <name>Mg(2+)</name>
        <dbReference type="ChEBI" id="CHEBI:18420"/>
        <label>4</label>
    </ligand>
</feature>
<keyword evidence="2" id="KW-0479">Metal-binding</keyword>
<feature type="binding site" evidence="2">
    <location>
        <position position="76"/>
    </location>
    <ligand>
        <name>Mg(2+)</name>
        <dbReference type="ChEBI" id="CHEBI:18420"/>
        <label>3</label>
    </ligand>
</feature>
<comment type="caution">
    <text evidence="5">The sequence shown here is derived from an EMBL/GenBank/DDBJ whole genome shotgun (WGS) entry which is preliminary data.</text>
</comment>
<feature type="binding site" evidence="2">
    <location>
        <position position="76"/>
    </location>
    <ligand>
        <name>Mg(2+)</name>
        <dbReference type="ChEBI" id="CHEBI:18420"/>
        <label>2</label>
    </ligand>
</feature>